<accession>A0ABP0B1S6</accession>
<proteinExistence type="predicted"/>
<gene>
    <name evidence="1" type="ORF">SBRCBS47491_001790</name>
</gene>
<dbReference type="Proteomes" id="UP001642406">
    <property type="component" value="Unassembled WGS sequence"/>
</dbReference>
<sequence>MYISFTLVANCGFNWNVSAYTDVTSWFVAGRNVAAFPYDTGVAQVQSNSIGDLLTIKLYTGSVSYFPAQGSGVLLVQPPSGALTASSSSSSGSSTTTTYNPTSVFIAQYYIPELVITSEIRGHAYTHAKSTLKEFFNIPVRYDEDKIAQLHLEHAGQVNDSLIGYDNAVVSLVEGDSYYVSEYLLKANKLTEAWVNGISSYTLHENDLVIYNGDYVTKDANSGREWSCLGGDGQGQYLFNFEVSGLTYGGLPVAPVQFPVQIHIFGYNYTSDAITKYGNGNRTEAVFVSLADRVSDVPAAASTPIFTWIGAGTGSDNVTINLSDVHQDDIYITWPSGTDASNLEISDIVLVLYSRYGDTMTLLPGSDYVIHMWGGVTQIAITFQYYPFRPVFTTMSLTVNAAGLGGSVMPAAADLTKTYDIASVYVYLAQQGGGGTTVDGTVTAYSWYGLDNMTSVDQVALPANYTLGTTLSTEMMYFRADNGNGTDITTGTLVNSTSDATVYDGSGPDDKNIRLIGNTLYIATRINVTTTRTVSGLPVEFTKIYAGGQTLMPSAVVDVGLSAQPGYVVNWTDTWIYHEKWAWQPAVNVGWGGINVVPYEGKFEYSLTKGASQQFNASDSSVTWSLLGNVSPNTTISKNGTLYISMDEVSSDVAVIATSNTDKSIYGQGTVNVAIN</sequence>
<keyword evidence="2" id="KW-1185">Reference proteome</keyword>
<comment type="caution">
    <text evidence="1">The sequence shown here is derived from an EMBL/GenBank/DDBJ whole genome shotgun (WGS) entry which is preliminary data.</text>
</comment>
<reference evidence="1 2" key="1">
    <citation type="submission" date="2024-01" db="EMBL/GenBank/DDBJ databases">
        <authorList>
            <person name="Allen C."/>
            <person name="Tagirdzhanova G."/>
        </authorList>
    </citation>
    <scope>NUCLEOTIDE SEQUENCE [LARGE SCALE GENOMIC DNA]</scope>
</reference>
<name>A0ABP0B1S6_9PEZI</name>
<evidence type="ECO:0000313" key="2">
    <source>
        <dbReference type="Proteomes" id="UP001642406"/>
    </source>
</evidence>
<organism evidence="1 2">
    <name type="scientific">Sporothrix bragantina</name>
    <dbReference type="NCBI Taxonomy" id="671064"/>
    <lineage>
        <taxon>Eukaryota</taxon>
        <taxon>Fungi</taxon>
        <taxon>Dikarya</taxon>
        <taxon>Ascomycota</taxon>
        <taxon>Pezizomycotina</taxon>
        <taxon>Sordariomycetes</taxon>
        <taxon>Sordariomycetidae</taxon>
        <taxon>Ophiostomatales</taxon>
        <taxon>Ophiostomataceae</taxon>
        <taxon>Sporothrix</taxon>
    </lineage>
</organism>
<dbReference type="EMBL" id="CAWUHC010000010">
    <property type="protein sequence ID" value="CAK7213422.1"/>
    <property type="molecule type" value="Genomic_DNA"/>
</dbReference>
<evidence type="ECO:0000313" key="1">
    <source>
        <dbReference type="EMBL" id="CAK7213422.1"/>
    </source>
</evidence>
<protein>
    <submittedName>
        <fullName evidence="1">Uncharacterized protein</fullName>
    </submittedName>
</protein>